<accession>A0A1W0WPR1</accession>
<dbReference type="EMBL" id="MTYJ01000065">
    <property type="protein sequence ID" value="OQV17133.1"/>
    <property type="molecule type" value="Genomic_DNA"/>
</dbReference>
<evidence type="ECO:0000313" key="2">
    <source>
        <dbReference type="EMBL" id="OQV17133.1"/>
    </source>
</evidence>
<dbReference type="AlphaFoldDB" id="A0A1W0WPR1"/>
<protein>
    <submittedName>
        <fullName evidence="2">Uncharacterized protein</fullName>
    </submittedName>
</protein>
<keyword evidence="3" id="KW-1185">Reference proteome</keyword>
<sequence length="241" mass="26516">MGTTVPTDGNHCSCKWEPLILRRLKQSLVLSYKLIFSKIPLGELTFKPFILITATSAVTGHTRRIGKIMDHPKTVQLHCGALDENGTPLAVSHRSFALTIGPSDRDCQTIGLRPSNYDRQTATVRPRPSDRDRRASTVGLPDRDYRTATVGPSDHRTFGPRPSNRRASTVGLPDRDYRTFGPRPSDHRTATFGPRPSNLRTATVGPRIVRQSQPNQSFRFCGVLFGIGKSQIAAVVASCGL</sequence>
<feature type="compositionally biased region" description="Basic and acidic residues" evidence="1">
    <location>
        <begin position="173"/>
        <end position="189"/>
    </location>
</feature>
<dbReference type="Proteomes" id="UP000192578">
    <property type="component" value="Unassembled WGS sequence"/>
</dbReference>
<gene>
    <name evidence="2" type="ORF">BV898_08714</name>
</gene>
<organism evidence="2 3">
    <name type="scientific">Hypsibius exemplaris</name>
    <name type="common">Freshwater tardigrade</name>
    <dbReference type="NCBI Taxonomy" id="2072580"/>
    <lineage>
        <taxon>Eukaryota</taxon>
        <taxon>Metazoa</taxon>
        <taxon>Ecdysozoa</taxon>
        <taxon>Tardigrada</taxon>
        <taxon>Eutardigrada</taxon>
        <taxon>Parachela</taxon>
        <taxon>Hypsibioidea</taxon>
        <taxon>Hypsibiidae</taxon>
        <taxon>Hypsibius</taxon>
    </lineage>
</organism>
<proteinExistence type="predicted"/>
<evidence type="ECO:0000256" key="1">
    <source>
        <dbReference type="SAM" id="MobiDB-lite"/>
    </source>
</evidence>
<evidence type="ECO:0000313" key="3">
    <source>
        <dbReference type="Proteomes" id="UP000192578"/>
    </source>
</evidence>
<reference evidence="3" key="1">
    <citation type="submission" date="2017-01" db="EMBL/GenBank/DDBJ databases">
        <title>Comparative genomics of anhydrobiosis in the tardigrade Hypsibius dujardini.</title>
        <authorList>
            <person name="Yoshida Y."/>
            <person name="Koutsovoulos G."/>
            <person name="Laetsch D."/>
            <person name="Stevens L."/>
            <person name="Kumar S."/>
            <person name="Horikawa D."/>
            <person name="Ishino K."/>
            <person name="Komine S."/>
            <person name="Tomita M."/>
            <person name="Blaxter M."/>
            <person name="Arakawa K."/>
        </authorList>
    </citation>
    <scope>NUCLEOTIDE SEQUENCE [LARGE SCALE GENOMIC DNA]</scope>
    <source>
        <strain evidence="3">Z151</strain>
    </source>
</reference>
<feature type="compositionally biased region" description="Basic and acidic residues" evidence="1">
    <location>
        <begin position="127"/>
        <end position="146"/>
    </location>
</feature>
<comment type="caution">
    <text evidence="2">The sequence shown here is derived from an EMBL/GenBank/DDBJ whole genome shotgun (WGS) entry which is preliminary data.</text>
</comment>
<feature type="region of interest" description="Disordered" evidence="1">
    <location>
        <begin position="112"/>
        <end position="201"/>
    </location>
</feature>
<name>A0A1W0WPR1_HYPEX</name>